<accession>A0A1Z4GNZ9</accession>
<organism evidence="1 2">
    <name type="scientific">Anabaenopsis circularis NIES-21</name>
    <dbReference type="NCBI Taxonomy" id="1085406"/>
    <lineage>
        <taxon>Bacteria</taxon>
        <taxon>Bacillati</taxon>
        <taxon>Cyanobacteriota</taxon>
        <taxon>Cyanophyceae</taxon>
        <taxon>Nostocales</taxon>
        <taxon>Nodulariaceae</taxon>
        <taxon>Anabaenopsis</taxon>
    </lineage>
</organism>
<evidence type="ECO:0000313" key="2">
    <source>
        <dbReference type="Proteomes" id="UP000218287"/>
    </source>
</evidence>
<reference evidence="1 2" key="1">
    <citation type="submission" date="2017-06" db="EMBL/GenBank/DDBJ databases">
        <title>Genome sequencing of cyanobaciteial culture collection at National Institute for Environmental Studies (NIES).</title>
        <authorList>
            <person name="Hirose Y."/>
            <person name="Shimura Y."/>
            <person name="Fujisawa T."/>
            <person name="Nakamura Y."/>
            <person name="Kawachi M."/>
        </authorList>
    </citation>
    <scope>NUCLEOTIDE SEQUENCE [LARGE SCALE GENOMIC DNA]</scope>
    <source>
        <strain evidence="1 2">NIES-21</strain>
    </source>
</reference>
<sequence>MGSCVKVLVYCKYFNFKNPLDKPKIETFVAHLPQIPKVGETIVVERISPQKQFVIIFEYIVTAVQLNASKESADAADAQVNASLNHCWEGTSNFKITNFLEK</sequence>
<dbReference type="Proteomes" id="UP000218287">
    <property type="component" value="Chromosome"/>
</dbReference>
<protein>
    <submittedName>
        <fullName evidence="1">Uncharacterized protein</fullName>
    </submittedName>
</protein>
<name>A0A1Z4GNZ9_9CYAN</name>
<proteinExistence type="predicted"/>
<dbReference type="EMBL" id="AP018174">
    <property type="protein sequence ID" value="BAY19197.1"/>
    <property type="molecule type" value="Genomic_DNA"/>
</dbReference>
<keyword evidence="2" id="KW-1185">Reference proteome</keyword>
<gene>
    <name evidence="1" type="ORF">NIES21_50570</name>
</gene>
<evidence type="ECO:0000313" key="1">
    <source>
        <dbReference type="EMBL" id="BAY19197.1"/>
    </source>
</evidence>
<dbReference type="AlphaFoldDB" id="A0A1Z4GNZ9"/>